<gene>
    <name evidence="6" type="ORF">ACFSKV_16085</name>
</gene>
<name>A0ABW5BAP1_9BACT</name>
<keyword evidence="3 4" id="KW-0472">Membrane</keyword>
<feature type="transmembrane region" description="Helical" evidence="4">
    <location>
        <begin position="335"/>
        <end position="353"/>
    </location>
</feature>
<dbReference type="Gene3D" id="1.20.1250.20">
    <property type="entry name" value="MFS general substrate transporter like domains"/>
    <property type="match status" value="1"/>
</dbReference>
<feature type="transmembrane region" description="Helical" evidence="4">
    <location>
        <begin position="131"/>
        <end position="148"/>
    </location>
</feature>
<evidence type="ECO:0000256" key="1">
    <source>
        <dbReference type="ARBA" id="ARBA00022692"/>
    </source>
</evidence>
<feature type="transmembrane region" description="Helical" evidence="4">
    <location>
        <begin position="245"/>
        <end position="264"/>
    </location>
</feature>
<organism evidence="6 7">
    <name type="scientific">Shivajiella indica</name>
    <dbReference type="NCBI Taxonomy" id="872115"/>
    <lineage>
        <taxon>Bacteria</taxon>
        <taxon>Pseudomonadati</taxon>
        <taxon>Bacteroidota</taxon>
        <taxon>Cytophagia</taxon>
        <taxon>Cytophagales</taxon>
        <taxon>Cyclobacteriaceae</taxon>
        <taxon>Shivajiella</taxon>
    </lineage>
</organism>
<feature type="transmembrane region" description="Helical" evidence="4">
    <location>
        <begin position="71"/>
        <end position="92"/>
    </location>
</feature>
<dbReference type="Proteomes" id="UP001597414">
    <property type="component" value="Unassembled WGS sequence"/>
</dbReference>
<feature type="transmembrane region" description="Helical" evidence="4">
    <location>
        <begin position="359"/>
        <end position="380"/>
    </location>
</feature>
<dbReference type="PANTHER" id="PTHR23521">
    <property type="entry name" value="TRANSPORTER MFS SUPERFAMILY"/>
    <property type="match status" value="1"/>
</dbReference>
<feature type="transmembrane region" description="Helical" evidence="4">
    <location>
        <begin position="98"/>
        <end position="119"/>
    </location>
</feature>
<dbReference type="PANTHER" id="PTHR23521:SF3">
    <property type="entry name" value="MFS TRANSPORTER"/>
    <property type="match status" value="1"/>
</dbReference>
<comment type="caution">
    <text evidence="6">The sequence shown here is derived from an EMBL/GenBank/DDBJ whole genome shotgun (WGS) entry which is preliminary data.</text>
</comment>
<evidence type="ECO:0000256" key="4">
    <source>
        <dbReference type="SAM" id="Phobius"/>
    </source>
</evidence>
<keyword evidence="1 4" id="KW-0812">Transmembrane</keyword>
<evidence type="ECO:0000259" key="5">
    <source>
        <dbReference type="PROSITE" id="PS50850"/>
    </source>
</evidence>
<feature type="transmembrane region" description="Helical" evidence="4">
    <location>
        <begin position="7"/>
        <end position="26"/>
    </location>
</feature>
<dbReference type="EMBL" id="JBHUIV010000020">
    <property type="protein sequence ID" value="MFD2203097.1"/>
    <property type="molecule type" value="Genomic_DNA"/>
</dbReference>
<evidence type="ECO:0000256" key="2">
    <source>
        <dbReference type="ARBA" id="ARBA00022989"/>
    </source>
</evidence>
<keyword evidence="7" id="KW-1185">Reference proteome</keyword>
<proteinExistence type="predicted"/>
<dbReference type="SUPFAM" id="SSF103473">
    <property type="entry name" value="MFS general substrate transporter"/>
    <property type="match status" value="1"/>
</dbReference>
<dbReference type="InterPro" id="IPR011701">
    <property type="entry name" value="MFS"/>
</dbReference>
<evidence type="ECO:0000313" key="7">
    <source>
        <dbReference type="Proteomes" id="UP001597414"/>
    </source>
</evidence>
<feature type="transmembrane region" description="Helical" evidence="4">
    <location>
        <begin position="160"/>
        <end position="179"/>
    </location>
</feature>
<reference evidence="7" key="1">
    <citation type="journal article" date="2019" name="Int. J. Syst. Evol. Microbiol.">
        <title>The Global Catalogue of Microorganisms (GCM) 10K type strain sequencing project: providing services to taxonomists for standard genome sequencing and annotation.</title>
        <authorList>
            <consortium name="The Broad Institute Genomics Platform"/>
            <consortium name="The Broad Institute Genome Sequencing Center for Infectious Disease"/>
            <person name="Wu L."/>
            <person name="Ma J."/>
        </authorList>
    </citation>
    <scope>NUCLEOTIDE SEQUENCE [LARGE SCALE GENOMIC DNA]</scope>
    <source>
        <strain evidence="7">KCTC 19812</strain>
    </source>
</reference>
<feature type="transmembrane region" description="Helical" evidence="4">
    <location>
        <begin position="298"/>
        <end position="323"/>
    </location>
</feature>
<protein>
    <submittedName>
        <fullName evidence="6">MFS transporter</fullName>
    </submittedName>
</protein>
<feature type="transmembrane region" description="Helical" evidence="4">
    <location>
        <begin position="273"/>
        <end position="292"/>
    </location>
</feature>
<feature type="transmembrane region" description="Helical" evidence="4">
    <location>
        <begin position="46"/>
        <end position="64"/>
    </location>
</feature>
<evidence type="ECO:0000256" key="3">
    <source>
        <dbReference type="ARBA" id="ARBA00023136"/>
    </source>
</evidence>
<dbReference type="PROSITE" id="PS50850">
    <property type="entry name" value="MFS"/>
    <property type="match status" value="1"/>
</dbReference>
<dbReference type="RefSeq" id="WP_380804974.1">
    <property type="nucleotide sequence ID" value="NZ_JBHUIV010000020.1"/>
</dbReference>
<dbReference type="Pfam" id="PF07690">
    <property type="entry name" value="MFS_1"/>
    <property type="match status" value="1"/>
</dbReference>
<accession>A0ABW5BAP1</accession>
<feature type="transmembrane region" description="Helical" evidence="4">
    <location>
        <begin position="210"/>
        <end position="233"/>
    </location>
</feature>
<sequence length="383" mass="41504">MKHVLPIIVIAQFLSTSLWFAGNAVLTDMAKDLDLAPQYLGHLTSAVQLGFIAGTLVFAILTIADKYSPSGVFLISAILAASFNLAMSLSALTGLQILLLRFGTGFFLAGIYPVGMKIAADYFQKGLGKSLGLLVGALVLGTAFPHLVRSLTDELPWRYVIYSTSALAILGGLMIFLFVPNGPFRKKSQVFDFTVFFKVFKVKSFRAAALGYFGHMWELYAFWAFVPLLIQYFGNRHGLEFDIPFMAFSIIGVGGLSCAMGGFLSEKYPPKKIAATALTISGICCLISPFIIHQGSILIFLVFLLIWGLAVTADSPMFSTLVAQNAPDPKKGTSLTIVNSIGFGISILSIQLLNFLNPIIMPGFLFLILGLGPAIGLYFFKKT</sequence>
<feature type="domain" description="Major facilitator superfamily (MFS) profile" evidence="5">
    <location>
        <begin position="1"/>
        <end position="383"/>
    </location>
</feature>
<dbReference type="InterPro" id="IPR020846">
    <property type="entry name" value="MFS_dom"/>
</dbReference>
<dbReference type="InterPro" id="IPR036259">
    <property type="entry name" value="MFS_trans_sf"/>
</dbReference>
<evidence type="ECO:0000313" key="6">
    <source>
        <dbReference type="EMBL" id="MFD2203097.1"/>
    </source>
</evidence>
<keyword evidence="2 4" id="KW-1133">Transmembrane helix</keyword>